<evidence type="ECO:0000256" key="5">
    <source>
        <dbReference type="ARBA" id="ARBA00022842"/>
    </source>
</evidence>
<keyword evidence="3 9" id="KW-0813">Transport</keyword>
<comment type="subcellular location">
    <subcellularLocation>
        <location evidence="9">Cell membrane</location>
        <topology evidence="9">Multi-pass membrane protein</topology>
    </subcellularLocation>
    <subcellularLocation>
        <location evidence="1">Membrane</location>
        <topology evidence="1">Multi-pass membrane protein</topology>
    </subcellularLocation>
</comment>
<feature type="transmembrane region" description="Helical" evidence="9">
    <location>
        <begin position="433"/>
        <end position="456"/>
    </location>
</feature>
<proteinExistence type="inferred from homology"/>
<dbReference type="CDD" id="cd04606">
    <property type="entry name" value="CBS_pair_Mg_transporter"/>
    <property type="match status" value="1"/>
</dbReference>
<dbReference type="RefSeq" id="WP_044050156.1">
    <property type="nucleotide sequence ID" value="NZ_CP003984.1"/>
</dbReference>
<dbReference type="SUPFAM" id="SSF158791">
    <property type="entry name" value="MgtE N-terminal domain-like"/>
    <property type="match status" value="1"/>
</dbReference>
<feature type="transmembrane region" description="Helical" evidence="9">
    <location>
        <begin position="395"/>
        <end position="421"/>
    </location>
</feature>
<name>A0AAN0VIT4_9RHOB</name>
<dbReference type="Pfam" id="PF03448">
    <property type="entry name" value="MgtE_N"/>
    <property type="match status" value="1"/>
</dbReference>
<dbReference type="Pfam" id="PF01769">
    <property type="entry name" value="MgtE"/>
    <property type="match status" value="1"/>
</dbReference>
<dbReference type="GO" id="GO:0046872">
    <property type="term" value="F:metal ion binding"/>
    <property type="evidence" value="ECO:0007669"/>
    <property type="project" value="UniProtKB-KW"/>
</dbReference>
<dbReference type="InterPro" id="IPR038076">
    <property type="entry name" value="MgtE_N_sf"/>
</dbReference>
<keyword evidence="9" id="KW-0479">Metal-binding</keyword>
<organism evidence="11 12">
    <name type="scientific">Planktomarina temperata RCA23</name>
    <dbReference type="NCBI Taxonomy" id="666509"/>
    <lineage>
        <taxon>Bacteria</taxon>
        <taxon>Pseudomonadati</taxon>
        <taxon>Pseudomonadota</taxon>
        <taxon>Alphaproteobacteria</taxon>
        <taxon>Rhodobacterales</taxon>
        <taxon>Paracoccaceae</taxon>
        <taxon>Planktomarina</taxon>
    </lineage>
</organism>
<evidence type="ECO:0000256" key="6">
    <source>
        <dbReference type="ARBA" id="ARBA00022989"/>
    </source>
</evidence>
<dbReference type="SUPFAM" id="SSF161093">
    <property type="entry name" value="MgtE membrane domain-like"/>
    <property type="match status" value="1"/>
</dbReference>
<dbReference type="InterPro" id="IPR006669">
    <property type="entry name" value="MgtE_transporter"/>
</dbReference>
<evidence type="ECO:0000256" key="1">
    <source>
        <dbReference type="ARBA" id="ARBA00004141"/>
    </source>
</evidence>
<feature type="transmembrane region" description="Helical" evidence="9">
    <location>
        <begin position="294"/>
        <end position="314"/>
    </location>
</feature>
<dbReference type="Pfam" id="PF00571">
    <property type="entry name" value="CBS"/>
    <property type="match status" value="1"/>
</dbReference>
<dbReference type="Proteomes" id="UP000028680">
    <property type="component" value="Chromosome"/>
</dbReference>
<dbReference type="PANTHER" id="PTHR43773:SF1">
    <property type="entry name" value="MAGNESIUM TRANSPORTER MGTE"/>
    <property type="match status" value="1"/>
</dbReference>
<keyword evidence="12" id="KW-1185">Reference proteome</keyword>
<protein>
    <recommendedName>
        <fullName evidence="9">Magnesium transporter MgtE</fullName>
    </recommendedName>
</protein>
<dbReference type="PROSITE" id="PS51371">
    <property type="entry name" value="CBS"/>
    <property type="match status" value="1"/>
</dbReference>
<evidence type="ECO:0000259" key="10">
    <source>
        <dbReference type="PROSITE" id="PS51371"/>
    </source>
</evidence>
<dbReference type="InterPro" id="IPR046342">
    <property type="entry name" value="CBS_dom_sf"/>
</dbReference>
<reference evidence="11 12" key="1">
    <citation type="journal article" date="2014" name="ISME J.">
        <title>Adaptation of an abundant Roseobacter RCA organism to pelagic systems revealed by genomic and transcriptomic analyses.</title>
        <authorList>
            <person name="Voget S."/>
            <person name="Wemheuer B."/>
            <person name="Brinkhoff T."/>
            <person name="Vollmers J."/>
            <person name="Dietrich S."/>
            <person name="Giebel H.A."/>
            <person name="Beardsley C."/>
            <person name="Sardemann C."/>
            <person name="Bakenhus I."/>
            <person name="Billerbeck S."/>
            <person name="Daniel R."/>
            <person name="Simon M."/>
        </authorList>
    </citation>
    <scope>NUCLEOTIDE SEQUENCE [LARGE SCALE GENOMIC DNA]</scope>
    <source>
        <strain evidence="11 12">RCA23</strain>
    </source>
</reference>
<dbReference type="NCBIfam" id="TIGR00400">
    <property type="entry name" value="mgtE"/>
    <property type="match status" value="1"/>
</dbReference>
<dbReference type="InterPro" id="IPR006668">
    <property type="entry name" value="Mg_transptr_MgtE_intracell_dom"/>
</dbReference>
<dbReference type="Gene3D" id="3.10.580.10">
    <property type="entry name" value="CBS-domain"/>
    <property type="match status" value="1"/>
</dbReference>
<keyword evidence="8" id="KW-0129">CBS domain</keyword>
<feature type="domain" description="CBS" evidence="10">
    <location>
        <begin position="209"/>
        <end position="269"/>
    </location>
</feature>
<evidence type="ECO:0000256" key="2">
    <source>
        <dbReference type="ARBA" id="ARBA00009749"/>
    </source>
</evidence>
<dbReference type="EMBL" id="CP003984">
    <property type="protein sequence ID" value="AII87444.1"/>
    <property type="molecule type" value="Genomic_DNA"/>
</dbReference>
<comment type="subunit">
    <text evidence="9">Homodimer.</text>
</comment>
<dbReference type="InterPro" id="IPR036739">
    <property type="entry name" value="SLC41_membr_dom_sf"/>
</dbReference>
<dbReference type="Gene3D" id="1.10.357.20">
    <property type="entry name" value="SLC41 divalent cation transporters, integral membrane domain"/>
    <property type="match status" value="1"/>
</dbReference>
<evidence type="ECO:0000256" key="3">
    <source>
        <dbReference type="ARBA" id="ARBA00022448"/>
    </source>
</evidence>
<feature type="transmembrane region" description="Helical" evidence="9">
    <location>
        <begin position="368"/>
        <end position="389"/>
    </location>
</feature>
<dbReference type="GO" id="GO:0005886">
    <property type="term" value="C:plasma membrane"/>
    <property type="evidence" value="ECO:0007669"/>
    <property type="project" value="UniProtKB-SubCell"/>
</dbReference>
<evidence type="ECO:0000256" key="9">
    <source>
        <dbReference type="RuleBase" id="RU362011"/>
    </source>
</evidence>
<dbReference type="Gene3D" id="1.25.60.10">
    <property type="entry name" value="MgtE N-terminal domain-like"/>
    <property type="match status" value="1"/>
</dbReference>
<accession>A0AAN0VIT4</accession>
<evidence type="ECO:0000256" key="8">
    <source>
        <dbReference type="PROSITE-ProRule" id="PRU00703"/>
    </source>
</evidence>
<dbReference type="AlphaFoldDB" id="A0AAN0VIT4"/>
<keyword evidence="5 9" id="KW-0460">Magnesium</keyword>
<keyword evidence="9" id="KW-1003">Cell membrane</keyword>
<sequence length="457" mass="49756">MTDLYETSVEPSDVLDAQRVSDVRGAVEHEDAQRLHTLLDPLHPADIADLLEQVSDSVRAGILRLWKDGIDGDVLSELDDSIREDIIDGLDAAELAVAVRDLDSDDVVDLLEDLDEPQQEAILGALDDAERVVVEQSLSFPEESAGRLMQREVVMAPEHWNVGQAIDYLRRQEDLPEQFYHMILIDPRLRPTGYVTLGKLLGTKRATPMLEIAEDSFRTIPVDQPEKDVAYAFNQYHLISAPVVDADDRLVGVITIDDAMIVLDEEYEEDMMRLAGVGEGSLSDSVLDTTRGRLPWLAVNLATAIIASLVISMFEATIAQFVALAVLMPIVASMGGNAGTQSLTVAVRAIATKDLTTSNVWRVIRREVLVGLLNGMIFALVLGFVGYFWFGSSIIGWVLALAMVLNMVVAGLAGTVIPVALEKIGIDPALASGAFVTTVTDVVGFFAFLGLAAWMLL</sequence>
<dbReference type="SUPFAM" id="SSF54631">
    <property type="entry name" value="CBS-domain pair"/>
    <property type="match status" value="1"/>
</dbReference>
<evidence type="ECO:0000313" key="12">
    <source>
        <dbReference type="Proteomes" id="UP000028680"/>
    </source>
</evidence>
<keyword evidence="7 9" id="KW-0472">Membrane</keyword>
<evidence type="ECO:0000256" key="7">
    <source>
        <dbReference type="ARBA" id="ARBA00023136"/>
    </source>
</evidence>
<comment type="similarity">
    <text evidence="2 9">Belongs to the SLC41A transporter family.</text>
</comment>
<dbReference type="KEGG" id="ptp:RCA23_c19130"/>
<dbReference type="GO" id="GO:0015095">
    <property type="term" value="F:magnesium ion transmembrane transporter activity"/>
    <property type="evidence" value="ECO:0007669"/>
    <property type="project" value="UniProtKB-UniRule"/>
</dbReference>
<comment type="function">
    <text evidence="9">Acts as a magnesium transporter.</text>
</comment>
<feature type="transmembrane region" description="Helical" evidence="9">
    <location>
        <begin position="320"/>
        <end position="347"/>
    </location>
</feature>
<dbReference type="PANTHER" id="PTHR43773">
    <property type="entry name" value="MAGNESIUM TRANSPORTER MGTE"/>
    <property type="match status" value="1"/>
</dbReference>
<dbReference type="InterPro" id="IPR006667">
    <property type="entry name" value="SLC41_membr_dom"/>
</dbReference>
<keyword evidence="4 9" id="KW-0812">Transmembrane</keyword>
<evidence type="ECO:0000313" key="11">
    <source>
        <dbReference type="EMBL" id="AII87444.1"/>
    </source>
</evidence>
<keyword evidence="6 9" id="KW-1133">Transmembrane helix</keyword>
<dbReference type="SMART" id="SM00116">
    <property type="entry name" value="CBS"/>
    <property type="match status" value="1"/>
</dbReference>
<dbReference type="SMART" id="SM00924">
    <property type="entry name" value="MgtE_N"/>
    <property type="match status" value="1"/>
</dbReference>
<evidence type="ECO:0000256" key="4">
    <source>
        <dbReference type="ARBA" id="ARBA00022692"/>
    </source>
</evidence>
<gene>
    <name evidence="11" type="primary">mgtE</name>
    <name evidence="11" type="ORF">RCA23_c19130</name>
</gene>
<dbReference type="InterPro" id="IPR000644">
    <property type="entry name" value="CBS_dom"/>
</dbReference>